<dbReference type="RefSeq" id="WP_270878364.1">
    <property type="nucleotide sequence ID" value="NZ_JAQFVF010000019.1"/>
</dbReference>
<evidence type="ECO:0000259" key="1">
    <source>
        <dbReference type="Pfam" id="PF00535"/>
    </source>
</evidence>
<dbReference type="Gene3D" id="3.90.550.10">
    <property type="entry name" value="Spore Coat Polysaccharide Biosynthesis Protein SpsA, Chain A"/>
    <property type="match status" value="1"/>
</dbReference>
<feature type="domain" description="Glycosyltransferase 2-like" evidence="1">
    <location>
        <begin position="8"/>
        <end position="159"/>
    </location>
</feature>
<dbReference type="PANTHER" id="PTHR43685:SF2">
    <property type="entry name" value="GLYCOSYLTRANSFERASE 2-LIKE DOMAIN-CONTAINING PROTEIN"/>
    <property type="match status" value="1"/>
</dbReference>
<dbReference type="InterPro" id="IPR029044">
    <property type="entry name" value="Nucleotide-diphossugar_trans"/>
</dbReference>
<organism evidence="2 3">
    <name type="scientific">Paenibacillus aestuarii</name>
    <dbReference type="NCBI Taxonomy" id="516965"/>
    <lineage>
        <taxon>Bacteria</taxon>
        <taxon>Bacillati</taxon>
        <taxon>Bacillota</taxon>
        <taxon>Bacilli</taxon>
        <taxon>Bacillales</taxon>
        <taxon>Paenibacillaceae</taxon>
        <taxon>Paenibacillus</taxon>
    </lineage>
</organism>
<dbReference type="InterPro" id="IPR050834">
    <property type="entry name" value="Glycosyltransf_2"/>
</dbReference>
<dbReference type="Proteomes" id="UP001596044">
    <property type="component" value="Unassembled WGS sequence"/>
</dbReference>
<keyword evidence="3" id="KW-1185">Reference proteome</keyword>
<reference evidence="3" key="1">
    <citation type="journal article" date="2019" name="Int. J. Syst. Evol. Microbiol.">
        <title>The Global Catalogue of Microorganisms (GCM) 10K type strain sequencing project: providing services to taxonomists for standard genome sequencing and annotation.</title>
        <authorList>
            <consortium name="The Broad Institute Genomics Platform"/>
            <consortium name="The Broad Institute Genome Sequencing Center for Infectious Disease"/>
            <person name="Wu L."/>
            <person name="Ma J."/>
        </authorList>
    </citation>
    <scope>NUCLEOTIDE SEQUENCE [LARGE SCALE GENOMIC DNA]</scope>
    <source>
        <strain evidence="3">KACC 11904</strain>
    </source>
</reference>
<comment type="caution">
    <text evidence="2">The sequence shown here is derived from an EMBL/GenBank/DDBJ whole genome shotgun (WGS) entry which is preliminary data.</text>
</comment>
<evidence type="ECO:0000313" key="2">
    <source>
        <dbReference type="EMBL" id="MFC5447156.1"/>
    </source>
</evidence>
<protein>
    <submittedName>
        <fullName evidence="2">Glycosyltransferase family 2 protein</fullName>
    </submittedName>
</protein>
<gene>
    <name evidence="2" type="ORF">ACFPOG_02725</name>
</gene>
<dbReference type="EMBL" id="JBHSMJ010000006">
    <property type="protein sequence ID" value="MFC5447156.1"/>
    <property type="molecule type" value="Genomic_DNA"/>
</dbReference>
<evidence type="ECO:0000313" key="3">
    <source>
        <dbReference type="Proteomes" id="UP001596044"/>
    </source>
</evidence>
<proteinExistence type="predicted"/>
<sequence>MSAKPLVSVIIPTYNRPLELSELVESLWRQMHRNLQIIIVNDCGPSVDFIRELYPELNIQIVDMPDNRKHVHARNRGLLEAKGEFIMLCDDDDLLLPSHVERMLQEIEDCDLVYADVEIFDYVIEHGVRKPTDRFVFAYEFDIPAMRKFSTFHASGCLFRPALLEQLGPFDTEVFHYWDWDFFLRAAERYRVKRVPAASVLYAFSQQGGNMSGQLEDMRPYLDLLSAKHQLGELPTKNFFLLLEEPEVKARRAATELLWDGEPIRSRYSH</sequence>
<name>A0ABW0K218_9BACL</name>
<dbReference type="PANTHER" id="PTHR43685">
    <property type="entry name" value="GLYCOSYLTRANSFERASE"/>
    <property type="match status" value="1"/>
</dbReference>
<dbReference type="Pfam" id="PF00535">
    <property type="entry name" value="Glycos_transf_2"/>
    <property type="match status" value="1"/>
</dbReference>
<accession>A0ABW0K218</accession>
<dbReference type="SUPFAM" id="SSF53448">
    <property type="entry name" value="Nucleotide-diphospho-sugar transferases"/>
    <property type="match status" value="1"/>
</dbReference>
<dbReference type="InterPro" id="IPR001173">
    <property type="entry name" value="Glyco_trans_2-like"/>
</dbReference>